<dbReference type="EMBL" id="JAPFFF010000037">
    <property type="protein sequence ID" value="KAK8842645.1"/>
    <property type="molecule type" value="Genomic_DNA"/>
</dbReference>
<dbReference type="EMBL" id="JAPFFF010000228">
    <property type="protein sequence ID" value="KAK8835142.1"/>
    <property type="molecule type" value="Genomic_DNA"/>
</dbReference>
<sequence length="112" mass="13113">MQAIDYTAKIQALPMITDFEGTEEEVEDFYYATNQEELIYANTFCKQIGVLCTYLRTEYLNVSYGRIGNLFGKSRSTVYDQYKNYMRGEGINGRPPSLTQEEMEYLVFIFNF</sequence>
<evidence type="ECO:0000313" key="2">
    <source>
        <dbReference type="EMBL" id="KAK8842645.1"/>
    </source>
</evidence>
<reference evidence="1 3" key="1">
    <citation type="submission" date="2024-04" db="EMBL/GenBank/DDBJ databases">
        <title>Tritrichomonas musculus Genome.</title>
        <authorList>
            <person name="Alves-Ferreira E."/>
            <person name="Grigg M."/>
            <person name="Lorenzi H."/>
            <person name="Galac M."/>
        </authorList>
    </citation>
    <scope>NUCLEOTIDE SEQUENCE [LARGE SCALE GENOMIC DNA]</scope>
    <source>
        <strain evidence="1 3">EAF2021</strain>
    </source>
</reference>
<accession>A0ABR2GP25</accession>
<evidence type="ECO:0000313" key="1">
    <source>
        <dbReference type="EMBL" id="KAK8835142.1"/>
    </source>
</evidence>
<protein>
    <submittedName>
        <fullName evidence="1">Uncharacterized protein</fullName>
    </submittedName>
</protein>
<comment type="caution">
    <text evidence="1">The sequence shown here is derived from an EMBL/GenBank/DDBJ whole genome shotgun (WGS) entry which is preliminary data.</text>
</comment>
<gene>
    <name evidence="1" type="ORF">M9Y10_018057</name>
    <name evidence="2" type="ORF">M9Y10_025505</name>
</gene>
<name>A0ABR2GP25_9EUKA</name>
<dbReference type="Proteomes" id="UP001470230">
    <property type="component" value="Unassembled WGS sequence"/>
</dbReference>
<organism evidence="1 3">
    <name type="scientific">Tritrichomonas musculus</name>
    <dbReference type="NCBI Taxonomy" id="1915356"/>
    <lineage>
        <taxon>Eukaryota</taxon>
        <taxon>Metamonada</taxon>
        <taxon>Parabasalia</taxon>
        <taxon>Tritrichomonadida</taxon>
        <taxon>Tritrichomonadidae</taxon>
        <taxon>Tritrichomonas</taxon>
    </lineage>
</organism>
<keyword evidence="3" id="KW-1185">Reference proteome</keyword>
<proteinExistence type="predicted"/>
<evidence type="ECO:0000313" key="3">
    <source>
        <dbReference type="Proteomes" id="UP001470230"/>
    </source>
</evidence>